<organism evidence="1 2">
    <name type="scientific">Romboutsia sedimentorum</name>
    <dbReference type="NCBI Taxonomy" id="1368474"/>
    <lineage>
        <taxon>Bacteria</taxon>
        <taxon>Bacillati</taxon>
        <taxon>Bacillota</taxon>
        <taxon>Clostridia</taxon>
        <taxon>Peptostreptococcales</taxon>
        <taxon>Peptostreptococcaceae</taxon>
        <taxon>Romboutsia</taxon>
    </lineage>
</organism>
<dbReference type="RefSeq" id="WP_284133093.1">
    <property type="nucleotide sequence ID" value="NZ_JASKYM010000006.1"/>
</dbReference>
<name>A0ABT7EB53_9FIRM</name>
<evidence type="ECO:0000313" key="2">
    <source>
        <dbReference type="Proteomes" id="UP001301012"/>
    </source>
</evidence>
<accession>A0ABT7EB53</accession>
<dbReference type="EMBL" id="JASKYM010000006">
    <property type="protein sequence ID" value="MDK2564162.1"/>
    <property type="molecule type" value="Genomic_DNA"/>
</dbReference>
<dbReference type="Proteomes" id="UP001301012">
    <property type="component" value="Unassembled WGS sequence"/>
</dbReference>
<protein>
    <recommendedName>
        <fullName evidence="3">Excisionase</fullName>
    </recommendedName>
</protein>
<evidence type="ECO:0008006" key="3">
    <source>
        <dbReference type="Google" id="ProtNLM"/>
    </source>
</evidence>
<gene>
    <name evidence="1" type="ORF">QOZ84_11430</name>
</gene>
<sequence>MASGNFKGLYTFLYIEAIYGVDASCLRKKVARGKFVIDEDIKKIGTTWIITEQAMIKNLKKNLK</sequence>
<proteinExistence type="predicted"/>
<reference evidence="1 2" key="1">
    <citation type="submission" date="2023-05" db="EMBL/GenBank/DDBJ databases">
        <title>Rombocin, a short stable natural nisin variant, displays selective antimicrobial activity against Listeria monocytogenes and employs dual mode of action to kill target bacterial strains.</title>
        <authorList>
            <person name="Wambui J."/>
            <person name="Stephan R."/>
            <person name="Kuipers O.P."/>
        </authorList>
    </citation>
    <scope>NUCLEOTIDE SEQUENCE [LARGE SCALE GENOMIC DNA]</scope>
    <source>
        <strain evidence="1 2">RC002</strain>
    </source>
</reference>
<comment type="caution">
    <text evidence="1">The sequence shown here is derived from an EMBL/GenBank/DDBJ whole genome shotgun (WGS) entry which is preliminary data.</text>
</comment>
<keyword evidence="2" id="KW-1185">Reference proteome</keyword>
<evidence type="ECO:0000313" key="1">
    <source>
        <dbReference type="EMBL" id="MDK2564162.1"/>
    </source>
</evidence>